<reference evidence="1" key="1">
    <citation type="submission" date="2022-05" db="EMBL/GenBank/DDBJ databases">
        <title>Chromosome-level genome of Chaenocephalus aceratus.</title>
        <authorList>
            <person name="Park H."/>
        </authorList>
    </citation>
    <scope>NUCLEOTIDE SEQUENCE</scope>
    <source>
        <strain evidence="1">KU_202001</strain>
    </source>
</reference>
<protein>
    <submittedName>
        <fullName evidence="1">Uncharacterized protein</fullName>
    </submittedName>
</protein>
<sequence length="84" mass="9162">QWGVHSEPHSDQWGVHSEPLSDQWGVHSEPLSDQWGVHSEPLSDQWGSAKVEISHDAPVSTHKPNMNSTDMAQCGCSNTALSST</sequence>
<name>A0ACB9WIB4_CHAAC</name>
<accession>A0ACB9WIB4</accession>
<organism evidence="1 2">
    <name type="scientific">Chaenocephalus aceratus</name>
    <name type="common">Blackfin icefish</name>
    <name type="synonym">Chaenichthys aceratus</name>
    <dbReference type="NCBI Taxonomy" id="36190"/>
    <lineage>
        <taxon>Eukaryota</taxon>
        <taxon>Metazoa</taxon>
        <taxon>Chordata</taxon>
        <taxon>Craniata</taxon>
        <taxon>Vertebrata</taxon>
        <taxon>Euteleostomi</taxon>
        <taxon>Actinopterygii</taxon>
        <taxon>Neopterygii</taxon>
        <taxon>Teleostei</taxon>
        <taxon>Neoteleostei</taxon>
        <taxon>Acanthomorphata</taxon>
        <taxon>Eupercaria</taxon>
        <taxon>Perciformes</taxon>
        <taxon>Notothenioidei</taxon>
        <taxon>Channichthyidae</taxon>
        <taxon>Chaenocephalus</taxon>
    </lineage>
</organism>
<keyword evidence="2" id="KW-1185">Reference proteome</keyword>
<evidence type="ECO:0000313" key="2">
    <source>
        <dbReference type="Proteomes" id="UP001057452"/>
    </source>
</evidence>
<comment type="caution">
    <text evidence="1">The sequence shown here is derived from an EMBL/GenBank/DDBJ whole genome shotgun (WGS) entry which is preliminary data.</text>
</comment>
<dbReference type="EMBL" id="CM043806">
    <property type="protein sequence ID" value="KAI4812926.1"/>
    <property type="molecule type" value="Genomic_DNA"/>
</dbReference>
<proteinExistence type="predicted"/>
<gene>
    <name evidence="1" type="ORF">KUCAC02_024288</name>
</gene>
<evidence type="ECO:0000313" key="1">
    <source>
        <dbReference type="EMBL" id="KAI4812926.1"/>
    </source>
</evidence>
<dbReference type="Proteomes" id="UP001057452">
    <property type="component" value="Chromosome 22"/>
</dbReference>
<feature type="non-terminal residue" evidence="1">
    <location>
        <position position="84"/>
    </location>
</feature>
<feature type="non-terminal residue" evidence="1">
    <location>
        <position position="1"/>
    </location>
</feature>